<comment type="caution">
    <text evidence="1">The sequence shown here is derived from an EMBL/GenBank/DDBJ whole genome shotgun (WGS) entry which is preliminary data.</text>
</comment>
<protein>
    <submittedName>
        <fullName evidence="1">12471_t:CDS:1</fullName>
    </submittedName>
</protein>
<organism evidence="1 2">
    <name type="scientific">Funneliformis caledonium</name>
    <dbReference type="NCBI Taxonomy" id="1117310"/>
    <lineage>
        <taxon>Eukaryota</taxon>
        <taxon>Fungi</taxon>
        <taxon>Fungi incertae sedis</taxon>
        <taxon>Mucoromycota</taxon>
        <taxon>Glomeromycotina</taxon>
        <taxon>Glomeromycetes</taxon>
        <taxon>Glomerales</taxon>
        <taxon>Glomeraceae</taxon>
        <taxon>Funneliformis</taxon>
    </lineage>
</organism>
<name>A0A9N9D7P4_9GLOM</name>
<reference evidence="1" key="1">
    <citation type="submission" date="2021-06" db="EMBL/GenBank/DDBJ databases">
        <authorList>
            <person name="Kallberg Y."/>
            <person name="Tangrot J."/>
            <person name="Rosling A."/>
        </authorList>
    </citation>
    <scope>NUCLEOTIDE SEQUENCE</scope>
    <source>
        <strain evidence="1">UK204</strain>
    </source>
</reference>
<dbReference type="AlphaFoldDB" id="A0A9N9D7P4"/>
<sequence length="79" mass="9476">YYRQQQWEREFIDDALKIVSDTYNKYYRDNSLVANNPAQDQNKSNFFGLFEIGNDSSDEDELEEYLRKPVVNFKTNPLQ</sequence>
<evidence type="ECO:0000313" key="2">
    <source>
        <dbReference type="Proteomes" id="UP000789570"/>
    </source>
</evidence>
<dbReference type="OrthoDB" id="2325367at2759"/>
<proteinExistence type="predicted"/>
<accession>A0A9N9D7P4</accession>
<feature type="non-terminal residue" evidence="1">
    <location>
        <position position="1"/>
    </location>
</feature>
<gene>
    <name evidence="1" type="ORF">FCALED_LOCUS10015</name>
</gene>
<dbReference type="Proteomes" id="UP000789570">
    <property type="component" value="Unassembled WGS sequence"/>
</dbReference>
<keyword evidence="2" id="KW-1185">Reference proteome</keyword>
<evidence type="ECO:0000313" key="1">
    <source>
        <dbReference type="EMBL" id="CAG8630016.1"/>
    </source>
</evidence>
<dbReference type="EMBL" id="CAJVPQ010003511">
    <property type="protein sequence ID" value="CAG8630016.1"/>
    <property type="molecule type" value="Genomic_DNA"/>
</dbReference>